<dbReference type="Proteomes" id="UP000789375">
    <property type="component" value="Unassembled WGS sequence"/>
</dbReference>
<sequence length="40" mass="4505">MFTNNNNEIPLMDVNPSPLDKEKGKEVLQSETTLVVTTEQ</sequence>
<feature type="compositionally biased region" description="Polar residues" evidence="1">
    <location>
        <begin position="29"/>
        <end position="40"/>
    </location>
</feature>
<proteinExistence type="predicted"/>
<evidence type="ECO:0000256" key="1">
    <source>
        <dbReference type="SAM" id="MobiDB-lite"/>
    </source>
</evidence>
<reference evidence="2" key="1">
    <citation type="submission" date="2021-06" db="EMBL/GenBank/DDBJ databases">
        <authorList>
            <person name="Kallberg Y."/>
            <person name="Tangrot J."/>
            <person name="Rosling A."/>
        </authorList>
    </citation>
    <scope>NUCLEOTIDE SEQUENCE</scope>
    <source>
        <strain evidence="2">87-6 pot B 2015</strain>
    </source>
</reference>
<feature type="compositionally biased region" description="Basic and acidic residues" evidence="1">
    <location>
        <begin position="19"/>
        <end position="28"/>
    </location>
</feature>
<organism evidence="2 3">
    <name type="scientific">Funneliformis mosseae</name>
    <name type="common">Endomycorrhizal fungus</name>
    <name type="synonym">Glomus mosseae</name>
    <dbReference type="NCBI Taxonomy" id="27381"/>
    <lineage>
        <taxon>Eukaryota</taxon>
        <taxon>Fungi</taxon>
        <taxon>Fungi incertae sedis</taxon>
        <taxon>Mucoromycota</taxon>
        <taxon>Glomeromycotina</taxon>
        <taxon>Glomeromycetes</taxon>
        <taxon>Glomerales</taxon>
        <taxon>Glomeraceae</taxon>
        <taxon>Funneliformis</taxon>
    </lineage>
</organism>
<evidence type="ECO:0000313" key="2">
    <source>
        <dbReference type="EMBL" id="CAG8607639.1"/>
    </source>
</evidence>
<evidence type="ECO:0000313" key="3">
    <source>
        <dbReference type="Proteomes" id="UP000789375"/>
    </source>
</evidence>
<protein>
    <submittedName>
        <fullName evidence="2">6352_t:CDS:1</fullName>
    </submittedName>
</protein>
<gene>
    <name evidence="2" type="ORF">FMOSSE_LOCUS9289</name>
</gene>
<feature type="region of interest" description="Disordered" evidence="1">
    <location>
        <begin position="1"/>
        <end position="40"/>
    </location>
</feature>
<name>A0A9N9GH45_FUNMO</name>
<dbReference type="EMBL" id="CAJVPP010002671">
    <property type="protein sequence ID" value="CAG8607639.1"/>
    <property type="molecule type" value="Genomic_DNA"/>
</dbReference>
<keyword evidence="3" id="KW-1185">Reference proteome</keyword>
<feature type="non-terminal residue" evidence="2">
    <location>
        <position position="40"/>
    </location>
</feature>
<accession>A0A9N9GH45</accession>
<dbReference type="AlphaFoldDB" id="A0A9N9GH45"/>
<comment type="caution">
    <text evidence="2">The sequence shown here is derived from an EMBL/GenBank/DDBJ whole genome shotgun (WGS) entry which is preliminary data.</text>
</comment>